<dbReference type="SUPFAM" id="SSF51735">
    <property type="entry name" value="NAD(P)-binding Rossmann-fold domains"/>
    <property type="match status" value="1"/>
</dbReference>
<gene>
    <name evidence="4" type="ORF">F3W81_05900</name>
</gene>
<dbReference type="Pfam" id="PF05368">
    <property type="entry name" value="NmrA"/>
    <property type="match status" value="1"/>
</dbReference>
<proteinExistence type="predicted"/>
<dbReference type="PANTHER" id="PTHR47706">
    <property type="entry name" value="NMRA-LIKE FAMILY PROTEIN"/>
    <property type="match status" value="1"/>
</dbReference>
<dbReference type="InterPro" id="IPR051609">
    <property type="entry name" value="NmrA/Isoflavone_reductase-like"/>
</dbReference>
<evidence type="ECO:0000256" key="1">
    <source>
        <dbReference type="ARBA" id="ARBA00022857"/>
    </source>
</evidence>
<dbReference type="Proteomes" id="UP000594118">
    <property type="component" value="Chromosome"/>
</dbReference>
<dbReference type="AlphaFoldDB" id="A0A7L9WKG7"/>
<keyword evidence="2" id="KW-0560">Oxidoreductase</keyword>
<dbReference type="GO" id="GO:0016491">
    <property type="term" value="F:oxidoreductase activity"/>
    <property type="evidence" value="ECO:0007669"/>
    <property type="project" value="UniProtKB-KW"/>
</dbReference>
<dbReference type="PANTHER" id="PTHR47706:SF1">
    <property type="entry name" value="CIPA-LIKE, PUTATIVE (AFU_ORTHOLOGUE AFUA_1G12460)-RELATED"/>
    <property type="match status" value="1"/>
</dbReference>
<sequence length="310" mass="34028">MYSLATDDERKRDMDRRIIVLAGVTGDLGERIARALVRKGADLRAIVRPGTLPQKRRHLEAQGITLVESGYDARSVKELCEGVACVVSALNGLEDVILGQQGVLLNAAVLAGVARFIPSDFSLDYTKTRPGENRNMDLRRAFRKSLDAAPIRATSVLNGAFSTVLTEDAPILLPRVRRVLHWGAVDQPLDFTTKDDVAEFTADAALDDAAPRDLRIAGGSLSPQELARIASEISGKTYRPFRAGSIGRLGLVIWVAQRVAPAKGEVFPAWQGMQYLRDMMSGRGQLRRLDNGRYGKTDWTDIRAMICDLV</sequence>
<dbReference type="EMBL" id="CP045201">
    <property type="protein sequence ID" value="QOL80393.1"/>
    <property type="molecule type" value="Genomic_DNA"/>
</dbReference>
<keyword evidence="5" id="KW-1185">Reference proteome</keyword>
<accession>A0A7L9WKG7</accession>
<name>A0A7L9WKG7_9RHOB</name>
<reference evidence="4 5" key="1">
    <citation type="submission" date="2019-10" db="EMBL/GenBank/DDBJ databases">
        <title>Pseudopuniceibacterium sp. HQ09 islated from Antarctica.</title>
        <authorList>
            <person name="Liao L."/>
            <person name="Su S."/>
            <person name="Chen B."/>
            <person name="Yu Y."/>
        </authorList>
    </citation>
    <scope>NUCLEOTIDE SEQUENCE [LARGE SCALE GENOMIC DNA]</scope>
    <source>
        <strain evidence="4 5">HQ09</strain>
    </source>
</reference>
<keyword evidence="1" id="KW-0521">NADP</keyword>
<evidence type="ECO:0000259" key="3">
    <source>
        <dbReference type="Pfam" id="PF05368"/>
    </source>
</evidence>
<organism evidence="4 5">
    <name type="scientific">Pseudooceanicola spongiae</name>
    <dbReference type="NCBI Taxonomy" id="2613965"/>
    <lineage>
        <taxon>Bacteria</taxon>
        <taxon>Pseudomonadati</taxon>
        <taxon>Pseudomonadota</taxon>
        <taxon>Alphaproteobacteria</taxon>
        <taxon>Rhodobacterales</taxon>
        <taxon>Paracoccaceae</taxon>
        <taxon>Pseudooceanicola</taxon>
    </lineage>
</organism>
<evidence type="ECO:0000313" key="4">
    <source>
        <dbReference type="EMBL" id="QOL80393.1"/>
    </source>
</evidence>
<dbReference type="InterPro" id="IPR036291">
    <property type="entry name" value="NAD(P)-bd_dom_sf"/>
</dbReference>
<dbReference type="KEGG" id="pshq:F3W81_05900"/>
<dbReference type="InterPro" id="IPR008030">
    <property type="entry name" value="NmrA-like"/>
</dbReference>
<dbReference type="Gene3D" id="3.40.50.720">
    <property type="entry name" value="NAD(P)-binding Rossmann-like Domain"/>
    <property type="match status" value="1"/>
</dbReference>
<evidence type="ECO:0000256" key="2">
    <source>
        <dbReference type="ARBA" id="ARBA00023002"/>
    </source>
</evidence>
<protein>
    <submittedName>
        <fullName evidence="4">NAD(P)H-binding protein</fullName>
    </submittedName>
</protein>
<feature type="domain" description="NmrA-like" evidence="3">
    <location>
        <begin position="18"/>
        <end position="238"/>
    </location>
</feature>
<evidence type="ECO:0000313" key="5">
    <source>
        <dbReference type="Proteomes" id="UP000594118"/>
    </source>
</evidence>